<dbReference type="PROSITE" id="PS51384">
    <property type="entry name" value="FAD_FR"/>
    <property type="match status" value="1"/>
</dbReference>
<dbReference type="HOGENOM" id="CLU_005646_6_0_1"/>
<keyword evidence="9" id="KW-0106">Calcium</keyword>
<keyword evidence="4" id="KW-0575">Peroxidase</keyword>
<dbReference type="KEGG" id="atr:18433942"/>
<keyword evidence="12" id="KW-0560">Oxidoreductase</keyword>
<evidence type="ECO:0000256" key="1">
    <source>
        <dbReference type="ARBA" id="ARBA00004141"/>
    </source>
</evidence>
<dbReference type="Gramene" id="ERN05757">
    <property type="protein sequence ID" value="ERN05757"/>
    <property type="gene ID" value="AMTR_s00006p00251470"/>
</dbReference>
<dbReference type="SFLD" id="SFLDG01169">
    <property type="entry name" value="NADPH_oxidase_subgroup_(NOX)"/>
    <property type="match status" value="1"/>
</dbReference>
<dbReference type="eggNOG" id="KOG0039">
    <property type="taxonomic scope" value="Eukaryota"/>
</dbReference>
<organism evidence="17 18">
    <name type="scientific">Amborella trichopoda</name>
    <dbReference type="NCBI Taxonomy" id="13333"/>
    <lineage>
        <taxon>Eukaryota</taxon>
        <taxon>Viridiplantae</taxon>
        <taxon>Streptophyta</taxon>
        <taxon>Embryophyta</taxon>
        <taxon>Tracheophyta</taxon>
        <taxon>Spermatophyta</taxon>
        <taxon>Magnoliopsida</taxon>
        <taxon>Amborellales</taxon>
        <taxon>Amborellaceae</taxon>
        <taxon>Amborella</taxon>
    </lineage>
</organism>
<dbReference type="InterPro" id="IPR017927">
    <property type="entry name" value="FAD-bd_FR_type"/>
</dbReference>
<name>W1P7B1_AMBTC</name>
<dbReference type="SUPFAM" id="SSF63380">
    <property type="entry name" value="Riboflavin synthase domain-like"/>
    <property type="match status" value="1"/>
</dbReference>
<evidence type="ECO:0000313" key="18">
    <source>
        <dbReference type="Proteomes" id="UP000017836"/>
    </source>
</evidence>
<evidence type="ECO:0000256" key="6">
    <source>
        <dbReference type="ARBA" id="ARBA00022692"/>
    </source>
</evidence>
<keyword evidence="8" id="KW-0274">FAD</keyword>
<dbReference type="PANTHER" id="PTHR11972">
    <property type="entry name" value="NADPH OXIDASE"/>
    <property type="match status" value="1"/>
</dbReference>
<dbReference type="FunFam" id="1.10.238.10:FF:000049">
    <property type="entry name" value="Respiratory burst oxidase homolog A"/>
    <property type="match status" value="1"/>
</dbReference>
<protein>
    <submittedName>
        <fullName evidence="17">Uncharacterized protein</fullName>
    </submittedName>
</protein>
<dbReference type="Proteomes" id="UP000017836">
    <property type="component" value="Unassembled WGS sequence"/>
</dbReference>
<evidence type="ECO:0000256" key="9">
    <source>
        <dbReference type="ARBA" id="ARBA00022837"/>
    </source>
</evidence>
<evidence type="ECO:0000256" key="14">
    <source>
        <dbReference type="SAM" id="Phobius"/>
    </source>
</evidence>
<dbReference type="PROSITE" id="PS00018">
    <property type="entry name" value="EF_HAND_1"/>
    <property type="match status" value="1"/>
</dbReference>
<evidence type="ECO:0000256" key="13">
    <source>
        <dbReference type="ARBA" id="ARBA00023136"/>
    </source>
</evidence>
<accession>W1P7B1</accession>
<dbReference type="PROSITE" id="PS50222">
    <property type="entry name" value="EF_HAND_2"/>
    <property type="match status" value="1"/>
</dbReference>
<evidence type="ECO:0000259" key="16">
    <source>
        <dbReference type="PROSITE" id="PS51384"/>
    </source>
</evidence>
<feature type="transmembrane region" description="Helical" evidence="14">
    <location>
        <begin position="538"/>
        <end position="557"/>
    </location>
</feature>
<evidence type="ECO:0000256" key="12">
    <source>
        <dbReference type="ARBA" id="ARBA00023002"/>
    </source>
</evidence>
<dbReference type="InterPro" id="IPR013623">
    <property type="entry name" value="NADPH_Ox"/>
</dbReference>
<evidence type="ECO:0000256" key="10">
    <source>
        <dbReference type="ARBA" id="ARBA00022857"/>
    </source>
</evidence>
<dbReference type="Pfam" id="PF01794">
    <property type="entry name" value="Ferric_reduct"/>
    <property type="match status" value="1"/>
</dbReference>
<evidence type="ECO:0000256" key="2">
    <source>
        <dbReference type="ARBA" id="ARBA00007975"/>
    </source>
</evidence>
<feature type="transmembrane region" description="Helical" evidence="14">
    <location>
        <begin position="461"/>
        <end position="485"/>
    </location>
</feature>
<dbReference type="SUPFAM" id="SSF52343">
    <property type="entry name" value="Ferredoxin reductase-like, C-terminal NADP-linked domain"/>
    <property type="match status" value="1"/>
</dbReference>
<gene>
    <name evidence="17" type="ORF">AMTR_s00006p00251470</name>
</gene>
<dbReference type="Gene3D" id="1.10.238.10">
    <property type="entry name" value="EF-hand"/>
    <property type="match status" value="1"/>
</dbReference>
<keyword evidence="5" id="KW-0285">Flavoprotein</keyword>
<dbReference type="Gene3D" id="3.40.50.80">
    <property type="entry name" value="Nucleotide-binding domain of ferredoxin-NADP reductase (FNR) module"/>
    <property type="match status" value="1"/>
</dbReference>
<dbReference type="InterPro" id="IPR011992">
    <property type="entry name" value="EF-hand-dom_pair"/>
</dbReference>
<evidence type="ECO:0000256" key="3">
    <source>
        <dbReference type="ARBA" id="ARBA00022553"/>
    </source>
</evidence>
<evidence type="ECO:0000256" key="4">
    <source>
        <dbReference type="ARBA" id="ARBA00022559"/>
    </source>
</evidence>
<dbReference type="STRING" id="13333.W1P7B1"/>
<dbReference type="InterPro" id="IPR050369">
    <property type="entry name" value="RBOH/FRE"/>
</dbReference>
<dbReference type="GO" id="GO:0016174">
    <property type="term" value="F:NAD(P)H oxidase H2O2-forming activity"/>
    <property type="evidence" value="ECO:0000318"/>
    <property type="project" value="GO_Central"/>
</dbReference>
<dbReference type="GO" id="GO:0005509">
    <property type="term" value="F:calcium ion binding"/>
    <property type="evidence" value="ECO:0007669"/>
    <property type="project" value="InterPro"/>
</dbReference>
<dbReference type="FunFam" id="3.40.50.80:FF:000007">
    <property type="entry name" value="Respiratory burst oxidase protein A"/>
    <property type="match status" value="1"/>
</dbReference>
<proteinExistence type="inferred from homology"/>
<evidence type="ECO:0000259" key="15">
    <source>
        <dbReference type="PROSITE" id="PS50222"/>
    </source>
</evidence>
<dbReference type="OrthoDB" id="167398at2759"/>
<comment type="similarity">
    <text evidence="2">Belongs to the RBOH (TC 5.B.1.3) family.</text>
</comment>
<dbReference type="FunFam" id="2.40.30.10:FF:000019">
    <property type="entry name" value="Respiratory burst oxidase homolog A"/>
    <property type="match status" value="1"/>
</dbReference>
<feature type="transmembrane region" description="Helical" evidence="14">
    <location>
        <begin position="325"/>
        <end position="344"/>
    </location>
</feature>
<feature type="transmembrane region" description="Helical" evidence="14">
    <location>
        <begin position="690"/>
        <end position="711"/>
    </location>
</feature>
<keyword evidence="6 14" id="KW-0812">Transmembrane</keyword>
<dbReference type="Gene3D" id="2.40.30.10">
    <property type="entry name" value="Translation factors"/>
    <property type="match status" value="1"/>
</dbReference>
<keyword evidence="11 14" id="KW-1133">Transmembrane helix</keyword>
<dbReference type="InterPro" id="IPR017938">
    <property type="entry name" value="Riboflavin_synthase-like_b-brl"/>
</dbReference>
<comment type="subcellular location">
    <subcellularLocation>
        <location evidence="1">Membrane</location>
        <topology evidence="1">Multi-pass membrane protein</topology>
    </subcellularLocation>
</comment>
<dbReference type="InterPro" id="IPR002048">
    <property type="entry name" value="EF_hand_dom"/>
</dbReference>
<dbReference type="SUPFAM" id="SSF47473">
    <property type="entry name" value="EF-hand"/>
    <property type="match status" value="1"/>
</dbReference>
<dbReference type="Pfam" id="PF08022">
    <property type="entry name" value="FAD_binding_8"/>
    <property type="match status" value="1"/>
</dbReference>
<feature type="domain" description="EF-hand" evidence="15">
    <location>
        <begin position="205"/>
        <end position="240"/>
    </location>
</feature>
<keyword evidence="18" id="KW-1185">Reference proteome</keyword>
<keyword evidence="3" id="KW-0597">Phosphoprotein</keyword>
<dbReference type="CDD" id="cd06186">
    <property type="entry name" value="NOX_Duox_like_FAD_NADP"/>
    <property type="match status" value="1"/>
</dbReference>
<dbReference type="Pfam" id="PF08414">
    <property type="entry name" value="NADPH_Ox"/>
    <property type="match status" value="1"/>
</dbReference>
<evidence type="ECO:0000256" key="11">
    <source>
        <dbReference type="ARBA" id="ARBA00022989"/>
    </source>
</evidence>
<dbReference type="GO" id="GO:0005886">
    <property type="term" value="C:plasma membrane"/>
    <property type="evidence" value="ECO:0000318"/>
    <property type="project" value="GO_Central"/>
</dbReference>
<keyword evidence="10" id="KW-0521">NADP</keyword>
<keyword evidence="7" id="KW-0479">Metal-binding</keyword>
<dbReference type="OMA" id="LTHANEH"/>
<keyword evidence="13 14" id="KW-0472">Membrane</keyword>
<dbReference type="InterPro" id="IPR039261">
    <property type="entry name" value="FNR_nucleotide-bd"/>
</dbReference>
<dbReference type="PeroxiBase" id="14318">
    <property type="entry name" value="AtrRboh01"/>
</dbReference>
<dbReference type="InterPro" id="IPR018247">
    <property type="entry name" value="EF_Hand_1_Ca_BS"/>
</dbReference>
<feature type="domain" description="FAD-binding FR-type" evidence="16">
    <location>
        <begin position="559"/>
        <end position="684"/>
    </location>
</feature>
<reference evidence="18" key="1">
    <citation type="journal article" date="2013" name="Science">
        <title>The Amborella genome and the evolution of flowering plants.</title>
        <authorList>
            <consortium name="Amborella Genome Project"/>
        </authorList>
    </citation>
    <scope>NUCLEOTIDE SEQUENCE [LARGE SCALE GENOMIC DNA]</scope>
</reference>
<dbReference type="PANTHER" id="PTHR11972:SF153">
    <property type="entry name" value="SUPEROXIDE-GENERATING NADPH OXIDASE HEAVY CHAIN SUBUNIT A"/>
    <property type="match status" value="1"/>
</dbReference>
<dbReference type="EMBL" id="KI393980">
    <property type="protein sequence ID" value="ERN05757.1"/>
    <property type="molecule type" value="Genomic_DNA"/>
</dbReference>
<dbReference type="InterPro" id="IPR013130">
    <property type="entry name" value="Fe3_Rdtase_TM_dom"/>
</dbReference>
<dbReference type="InterPro" id="IPR000778">
    <property type="entry name" value="Cyt_b245_heavy_chain"/>
</dbReference>
<dbReference type="InterPro" id="IPR013112">
    <property type="entry name" value="FAD-bd_8"/>
</dbReference>
<evidence type="ECO:0000313" key="17">
    <source>
        <dbReference type="EMBL" id="ERN05757.1"/>
    </source>
</evidence>
<dbReference type="GO" id="GO:0004601">
    <property type="term" value="F:peroxidase activity"/>
    <property type="evidence" value="ECO:0007669"/>
    <property type="project" value="UniProtKB-KW"/>
</dbReference>
<feature type="transmembrane region" description="Helical" evidence="14">
    <location>
        <begin position="505"/>
        <end position="526"/>
    </location>
</feature>
<evidence type="ECO:0000256" key="7">
    <source>
        <dbReference type="ARBA" id="ARBA00022723"/>
    </source>
</evidence>
<dbReference type="AlphaFoldDB" id="W1P7B1"/>
<dbReference type="InterPro" id="IPR013121">
    <property type="entry name" value="Fe_red_NAD-bd_6"/>
</dbReference>
<dbReference type="Pfam" id="PF08030">
    <property type="entry name" value="NAD_binding_6"/>
    <property type="match status" value="1"/>
</dbReference>
<evidence type="ECO:0000256" key="8">
    <source>
        <dbReference type="ARBA" id="ARBA00022827"/>
    </source>
</evidence>
<sequence>MAQAENPTSIAEVLRRAAEQADLHYIELTIEQEGSPTHAAYKPESPLLVESLSGQAKPKSKPISQELKQYSQELKQYSQELKAEFKRITQSASAKLGSKIVGVKRLSRQKSGAEGALHGLRFISKATEDSDFKTLWESAAARFDRLASADGLLSRSDFGNCIGMKDSKEFAGQIFDALVRRRGTHSDAIDKHQLHEFCQQISDQSFDARLKIFFEMCDKNADGMISEEEVREIIMLTASVNQLSKLEEKAQEYAALIMEELDPNNRGYIELSLLEELLRAPSSCDGYTGYSQNLSQALSSVSKRSRIRKLSQEAKYFLDENWKRAWVVALWVTVMAGLFAWKFLQYRQRKAFMVMGYCLCMSKGGAETLKLNMALVLLPVCRNMITWLRSTGLAAIIPFDDNINFHKTIAGGIAMGVLVHVLSHLLCDFPRLTHANEHDYEEYLQMYFGNKRPTYVDLLKGVVGVTGIAMVILMAVAFLLATSWFRRKSIRLPWPLDRVTGFNAFWYSHHSFAIVYVLLIVHSWFLYLNKEWRQKTTWMYIAVPIILYCGERILRALRAGRYTVDILKAAIYPGNVLALHMTKPRRFKYKSGMYIFLQCPQISTFQWHPFSITSAPDDEHISVHIRTSGDWTQEMRRLFSEKMRPPPIGMSGLLRADNRCCDERAKSKLPELRIDGPYGAPAQNHKNYDVLMLIGIGIGATPFISILKDMLNHMKFQERKESMSCAKIDTLRNLLDLEQEFQGWSRDFQAKKRKRERDGPTRAFFYWVTREQGSFEWFKGVMNEIAEIDHNAVIEMHNYLTSVYEEGDARSALITMLQELNHAKNGLDIVSGTRVKTHFARPNWKGVFSKVASKNKDARIGVFYCGPLILAKELKALTHEFNHRMNTKFEFHKENF</sequence>
<evidence type="ECO:0000256" key="5">
    <source>
        <dbReference type="ARBA" id="ARBA00022630"/>
    </source>
</evidence>
<dbReference type="PRINTS" id="PR00466">
    <property type="entry name" value="GP91PHOX"/>
</dbReference>